<protein>
    <recommendedName>
        <fullName evidence="2">Ubiquitin Mut7-C domain-containing protein</fullName>
    </recommendedName>
</protein>
<evidence type="ECO:0000313" key="1">
    <source>
        <dbReference type="EMBL" id="MPL70377.1"/>
    </source>
</evidence>
<name>A0A644TV67_9ZZZZ</name>
<dbReference type="AlphaFoldDB" id="A0A644TV67"/>
<comment type="caution">
    <text evidence="1">The sequence shown here is derived from an EMBL/GenBank/DDBJ whole genome shotgun (WGS) entry which is preliminary data.</text>
</comment>
<dbReference type="SUPFAM" id="SSF54285">
    <property type="entry name" value="MoaD/ThiS"/>
    <property type="match status" value="1"/>
</dbReference>
<dbReference type="EMBL" id="VSSQ01000052">
    <property type="protein sequence ID" value="MPL70377.1"/>
    <property type="molecule type" value="Genomic_DNA"/>
</dbReference>
<dbReference type="InterPro" id="IPR012675">
    <property type="entry name" value="Beta-grasp_dom_sf"/>
</dbReference>
<organism evidence="1">
    <name type="scientific">bioreactor metagenome</name>
    <dbReference type="NCBI Taxonomy" id="1076179"/>
    <lineage>
        <taxon>unclassified sequences</taxon>
        <taxon>metagenomes</taxon>
        <taxon>ecological metagenomes</taxon>
    </lineage>
</organism>
<sequence length="102" mass="10881">MTDTATPATDAQATEAAAAPAVHTAHVQVVKPEHTGARVTVLVQPEEKYLSLPRPKTSRQLLAVLGLAEETALVARNGQLLTPDRHIWPDDDLLVRKVASSG</sequence>
<reference evidence="1" key="1">
    <citation type="submission" date="2019-08" db="EMBL/GenBank/DDBJ databases">
        <authorList>
            <person name="Kucharzyk K."/>
            <person name="Murdoch R.W."/>
            <person name="Higgins S."/>
            <person name="Loffler F."/>
        </authorList>
    </citation>
    <scope>NUCLEOTIDE SEQUENCE</scope>
</reference>
<proteinExistence type="predicted"/>
<accession>A0A644TV67</accession>
<evidence type="ECO:0008006" key="2">
    <source>
        <dbReference type="Google" id="ProtNLM"/>
    </source>
</evidence>
<dbReference type="Gene3D" id="3.10.20.30">
    <property type="match status" value="1"/>
</dbReference>
<gene>
    <name evidence="1" type="ORF">SDC9_16133</name>
</gene>
<dbReference type="InterPro" id="IPR016155">
    <property type="entry name" value="Mopterin_synth/thiamin_S_b"/>
</dbReference>